<evidence type="ECO:0000256" key="8">
    <source>
        <dbReference type="RuleBase" id="RU366003"/>
    </source>
</evidence>
<evidence type="ECO:0000256" key="7">
    <source>
        <dbReference type="ARBA" id="ARBA00049158"/>
    </source>
</evidence>
<comment type="catalytic activity">
    <reaction evidence="7 8">
        <text>L-histidinol phosphate + H2O = L-histidinol + phosphate</text>
        <dbReference type="Rhea" id="RHEA:14465"/>
        <dbReference type="ChEBI" id="CHEBI:15377"/>
        <dbReference type="ChEBI" id="CHEBI:43474"/>
        <dbReference type="ChEBI" id="CHEBI:57699"/>
        <dbReference type="ChEBI" id="CHEBI:57980"/>
        <dbReference type="EC" id="3.1.3.15"/>
    </reaction>
</comment>
<feature type="domain" description="PHP" evidence="9">
    <location>
        <begin position="4"/>
        <end position="187"/>
    </location>
</feature>
<accession>A0ABN1KMC7</accession>
<dbReference type="EC" id="3.1.3.15" evidence="3 8"/>
<dbReference type="PANTHER" id="PTHR21039">
    <property type="entry name" value="HISTIDINOL PHOSPHATASE-RELATED"/>
    <property type="match status" value="1"/>
</dbReference>
<keyword evidence="4 8" id="KW-0028">Amino-acid biosynthesis</keyword>
<organism evidence="10 11">
    <name type="scientific">Clostridium subterminale</name>
    <dbReference type="NCBI Taxonomy" id="1550"/>
    <lineage>
        <taxon>Bacteria</taxon>
        <taxon>Bacillati</taxon>
        <taxon>Bacillota</taxon>
        <taxon>Clostridia</taxon>
        <taxon>Eubacteriales</taxon>
        <taxon>Clostridiaceae</taxon>
        <taxon>Clostridium</taxon>
    </lineage>
</organism>
<proteinExistence type="inferred from homology"/>
<evidence type="ECO:0000259" key="9">
    <source>
        <dbReference type="Pfam" id="PF02811"/>
    </source>
</evidence>
<evidence type="ECO:0000256" key="3">
    <source>
        <dbReference type="ARBA" id="ARBA00013085"/>
    </source>
</evidence>
<keyword evidence="6 8" id="KW-0368">Histidine biosynthesis</keyword>
<dbReference type="Pfam" id="PF02811">
    <property type="entry name" value="PHP"/>
    <property type="match status" value="1"/>
</dbReference>
<evidence type="ECO:0000256" key="2">
    <source>
        <dbReference type="ARBA" id="ARBA00009152"/>
    </source>
</evidence>
<dbReference type="EMBL" id="BAAACI010000002">
    <property type="protein sequence ID" value="GAA0770905.1"/>
    <property type="molecule type" value="Genomic_DNA"/>
</dbReference>
<dbReference type="SUPFAM" id="SSF89550">
    <property type="entry name" value="PHP domain-like"/>
    <property type="match status" value="1"/>
</dbReference>
<dbReference type="InterPro" id="IPR010140">
    <property type="entry name" value="Histidinol_P_phosphatase_HisJ"/>
</dbReference>
<dbReference type="RefSeq" id="WP_343825044.1">
    <property type="nucleotide sequence ID" value="NZ_BAAACI010000002.1"/>
</dbReference>
<keyword evidence="11" id="KW-1185">Reference proteome</keyword>
<reference evidence="10 11" key="1">
    <citation type="journal article" date="2019" name="Int. J. Syst. Evol. Microbiol.">
        <title>The Global Catalogue of Microorganisms (GCM) 10K type strain sequencing project: providing services to taxonomists for standard genome sequencing and annotation.</title>
        <authorList>
            <consortium name="The Broad Institute Genomics Platform"/>
            <consortium name="The Broad Institute Genome Sequencing Center for Infectious Disease"/>
            <person name="Wu L."/>
            <person name="Ma J."/>
        </authorList>
    </citation>
    <scope>NUCLEOTIDE SEQUENCE [LARGE SCALE GENOMIC DNA]</scope>
    <source>
        <strain evidence="10 11">JCM 1417</strain>
    </source>
</reference>
<comment type="caution">
    <text evidence="10">The sequence shown here is derived from an EMBL/GenBank/DDBJ whole genome shotgun (WGS) entry which is preliminary data.</text>
</comment>
<dbReference type="Gene3D" id="3.20.20.140">
    <property type="entry name" value="Metal-dependent hydrolases"/>
    <property type="match status" value="1"/>
</dbReference>
<dbReference type="InterPro" id="IPR016195">
    <property type="entry name" value="Pol/histidinol_Pase-like"/>
</dbReference>
<evidence type="ECO:0000256" key="4">
    <source>
        <dbReference type="ARBA" id="ARBA00022605"/>
    </source>
</evidence>
<sequence>MIFDNHIHTYFSTDSNMKLTDAINTANKHNIGLVITDHMDLNYPKEVGFHFNVDEYFEEYGKYKNDNLLLGIEIGMSVDYRKDNEKLIKSYDFDQVIGSQHTINNIDIEYQYIYDGLSYSEVLNNYFQEICKCIKAHPYIDTLGHIDFISRYAPVSDSEIYYDKYRDLIDGVIKVCIDTNTAMEINTRRIKSKVAFDNLRKIYSRYSELGGKYVTIGSDSHTPISINNNFKEALLLCGLCNVKPVYFKNRKPELF</sequence>
<evidence type="ECO:0000256" key="6">
    <source>
        <dbReference type="ARBA" id="ARBA00023102"/>
    </source>
</evidence>
<evidence type="ECO:0000256" key="1">
    <source>
        <dbReference type="ARBA" id="ARBA00004970"/>
    </source>
</evidence>
<comment type="pathway">
    <text evidence="1 8">Amino-acid biosynthesis; L-histidine biosynthesis; L-histidine from 5-phospho-alpha-D-ribose 1-diphosphate: step 8/9.</text>
</comment>
<comment type="similarity">
    <text evidence="2 8">Belongs to the PHP hydrolase family. HisK subfamily.</text>
</comment>
<evidence type="ECO:0000313" key="11">
    <source>
        <dbReference type="Proteomes" id="UP001501047"/>
    </source>
</evidence>
<dbReference type="InterPro" id="IPR004013">
    <property type="entry name" value="PHP_dom"/>
</dbReference>
<evidence type="ECO:0000313" key="10">
    <source>
        <dbReference type="EMBL" id="GAA0770905.1"/>
    </source>
</evidence>
<dbReference type="NCBIfam" id="NF004086">
    <property type="entry name" value="PRK05588.1"/>
    <property type="match status" value="1"/>
</dbReference>
<dbReference type="Proteomes" id="UP001501047">
    <property type="component" value="Unassembled WGS sequence"/>
</dbReference>
<dbReference type="NCBIfam" id="TIGR01856">
    <property type="entry name" value="hisJ_fam"/>
    <property type="match status" value="1"/>
</dbReference>
<protein>
    <recommendedName>
        <fullName evidence="3 8">Histidinol-phosphatase</fullName>
        <shortName evidence="8">HolPase</shortName>
        <ecNumber evidence="3 8">3.1.3.15</ecNumber>
    </recommendedName>
</protein>
<gene>
    <name evidence="10" type="ORF">GCM10008908_14390</name>
</gene>
<evidence type="ECO:0000256" key="5">
    <source>
        <dbReference type="ARBA" id="ARBA00022801"/>
    </source>
</evidence>
<dbReference type="PANTHER" id="PTHR21039:SF0">
    <property type="entry name" value="HISTIDINOL-PHOSPHATASE"/>
    <property type="match status" value="1"/>
</dbReference>
<name>A0ABN1KMC7_CLOSU</name>
<keyword evidence="5 8" id="KW-0378">Hydrolase</keyword>